<keyword evidence="7" id="KW-0902">Two-component regulatory system</keyword>
<evidence type="ECO:0000313" key="10">
    <source>
        <dbReference type="EMBL" id="AMB93691.1"/>
    </source>
</evidence>
<dbReference type="InterPro" id="IPR004358">
    <property type="entry name" value="Sig_transdc_His_kin-like_C"/>
</dbReference>
<dbReference type="InterPro" id="IPR003661">
    <property type="entry name" value="HisK_dim/P_dom"/>
</dbReference>
<keyword evidence="6 11" id="KW-0418">Kinase</keyword>
<feature type="transmembrane region" description="Helical" evidence="8">
    <location>
        <begin position="159"/>
        <end position="178"/>
    </location>
</feature>
<evidence type="ECO:0000256" key="4">
    <source>
        <dbReference type="ARBA" id="ARBA00022553"/>
    </source>
</evidence>
<keyword evidence="8" id="KW-0812">Transmembrane</keyword>
<keyword evidence="8" id="KW-0472">Membrane</keyword>
<dbReference type="InterPro" id="IPR050351">
    <property type="entry name" value="BphY/WalK/GraS-like"/>
</dbReference>
<protein>
    <recommendedName>
        <fullName evidence="3">histidine kinase</fullName>
        <ecNumber evidence="3">2.7.13.3</ecNumber>
    </recommendedName>
</protein>
<evidence type="ECO:0000256" key="7">
    <source>
        <dbReference type="ARBA" id="ARBA00023012"/>
    </source>
</evidence>
<dbReference type="CDD" id="cd00075">
    <property type="entry name" value="HATPase"/>
    <property type="match status" value="1"/>
</dbReference>
<dbReference type="PANTHER" id="PTHR45453">
    <property type="entry name" value="PHOSPHATE REGULON SENSOR PROTEIN PHOR"/>
    <property type="match status" value="1"/>
</dbReference>
<reference evidence="12" key="2">
    <citation type="submission" date="2016-01" db="EMBL/GenBank/DDBJ databases">
        <title>Six Aerococcus type strain genome sequencing and assembly using PacBio and Illumina Hiseq.</title>
        <authorList>
            <person name="Carkaci D."/>
            <person name="Dargis R."/>
            <person name="Nielsen X.C."/>
            <person name="Skovgaard O."/>
            <person name="Fuursted K."/>
            <person name="Christensen J.J."/>
        </authorList>
    </citation>
    <scope>NUCLEOTIDE SEQUENCE [LARGE SCALE GENOMIC DNA]</scope>
    <source>
        <strain evidence="12">CCUG43001</strain>
    </source>
</reference>
<comment type="catalytic activity">
    <reaction evidence="1">
        <text>ATP + protein L-histidine = ADP + protein N-phospho-L-histidine.</text>
        <dbReference type="EC" id="2.7.13.3"/>
    </reaction>
</comment>
<organism evidence="10 12">
    <name type="scientific">Aerococcus sanguinicola</name>
    <dbReference type="NCBI Taxonomy" id="119206"/>
    <lineage>
        <taxon>Bacteria</taxon>
        <taxon>Bacillati</taxon>
        <taxon>Bacillota</taxon>
        <taxon>Bacilli</taxon>
        <taxon>Lactobacillales</taxon>
        <taxon>Aerococcaceae</taxon>
        <taxon>Aerococcus</taxon>
    </lineage>
</organism>
<dbReference type="PROSITE" id="PS50109">
    <property type="entry name" value="HIS_KIN"/>
    <property type="match status" value="1"/>
</dbReference>
<dbReference type="SUPFAM" id="SSF47384">
    <property type="entry name" value="Homodimeric domain of signal transducing histidine kinase"/>
    <property type="match status" value="1"/>
</dbReference>
<evidence type="ECO:0000259" key="9">
    <source>
        <dbReference type="PROSITE" id="PS50109"/>
    </source>
</evidence>
<evidence type="ECO:0000313" key="11">
    <source>
        <dbReference type="EMBL" id="PKZ21579.1"/>
    </source>
</evidence>
<dbReference type="GO" id="GO:0004721">
    <property type="term" value="F:phosphoprotein phosphatase activity"/>
    <property type="evidence" value="ECO:0007669"/>
    <property type="project" value="TreeGrafter"/>
</dbReference>
<gene>
    <name evidence="10" type="ORF">AWM72_02455</name>
    <name evidence="11" type="ORF">CYJ28_06640</name>
</gene>
<dbReference type="InterPro" id="IPR005467">
    <property type="entry name" value="His_kinase_dom"/>
</dbReference>
<dbReference type="Proteomes" id="UP000234239">
    <property type="component" value="Unassembled WGS sequence"/>
</dbReference>
<proteinExistence type="predicted"/>
<dbReference type="EMBL" id="CP014160">
    <property type="protein sequence ID" value="AMB93691.1"/>
    <property type="molecule type" value="Genomic_DNA"/>
</dbReference>
<reference evidence="10 12" key="1">
    <citation type="journal article" date="2016" name="Genome Announc.">
        <title>Complete Genome Sequences of Aerococcus christensenii CCUG 28831T, Aerococcus sanguinicola CCUG 43001T, Aerococcus urinae CCUG 36881T, Aerococcus urinaeequi CCUG 28094T, Aerococcus urinaehominis CCUG 42038 BT, and Aerococcus viridans CCUG 4311T.</title>
        <authorList>
            <person name="Carkaci D."/>
            <person name="Dargis R."/>
            <person name="Nielsen X.C."/>
            <person name="Skovgaard O."/>
            <person name="Fuursted K."/>
            <person name="Christensen J.J."/>
        </authorList>
    </citation>
    <scope>NUCLEOTIDE SEQUENCE [LARGE SCALE GENOMIC DNA]</scope>
    <source>
        <strain evidence="10 12">CCUG43001</strain>
    </source>
</reference>
<sequence length="476" mass="53203">METWHKALSRYIRIVLSSAALLLMVNLLAFAFLASPYQKDSSPWRLADQVAQEITYKEGTYQLSASGAQALKEEGAWAFLIAKDSPKILWRSDHIPIDLGNQVRTADIASFNSGYLADYPTFTGSSDLGLLVVAFPKQSYWKLQHPSWPYAFIAKAPQYVTLMIGLDLVLLLAIYLFANRRLLSSLGPLAEAIQALPSKQKLTLTVSGPLAQIAQKINQASALLHDQQSQLKKKDQARSQWISSISHDIRTPLSMVMGYADQVMSSQHLNPSDQKKVAAIFIQGQKIKDLVEDLNLSSRLDYQMQPLKLDQVNLLALSRQVVADFLNSLDEDRYPIAFNYQGPGTDCLIWADSGLVQRALTNLITNAIRHNPQGCRIQVDLQVLDEAIMISVSDNGQGLPPNQVQELQAEVFQENKDQAAFQGQHGLGLRIVRQIMANHHGDFQIRALSPQGFQARIIFPRNQQKLYKHSPFDVDS</sequence>
<dbReference type="Pfam" id="PF00512">
    <property type="entry name" value="HisKA"/>
    <property type="match status" value="1"/>
</dbReference>
<dbReference type="PRINTS" id="PR00344">
    <property type="entry name" value="BCTRLSENSOR"/>
</dbReference>
<evidence type="ECO:0000256" key="3">
    <source>
        <dbReference type="ARBA" id="ARBA00012438"/>
    </source>
</evidence>
<dbReference type="GO" id="GO:0016036">
    <property type="term" value="P:cellular response to phosphate starvation"/>
    <property type="evidence" value="ECO:0007669"/>
    <property type="project" value="TreeGrafter"/>
</dbReference>
<evidence type="ECO:0000256" key="8">
    <source>
        <dbReference type="SAM" id="Phobius"/>
    </source>
</evidence>
<dbReference type="EMBL" id="PKGY01000003">
    <property type="protein sequence ID" value="PKZ21579.1"/>
    <property type="molecule type" value="Genomic_DNA"/>
</dbReference>
<evidence type="ECO:0000313" key="12">
    <source>
        <dbReference type="Proteomes" id="UP000069912"/>
    </source>
</evidence>
<evidence type="ECO:0000256" key="2">
    <source>
        <dbReference type="ARBA" id="ARBA00004370"/>
    </source>
</evidence>
<comment type="subcellular location">
    <subcellularLocation>
        <location evidence="2">Membrane</location>
    </subcellularLocation>
</comment>
<dbReference type="CDD" id="cd00082">
    <property type="entry name" value="HisKA"/>
    <property type="match status" value="1"/>
</dbReference>
<dbReference type="Proteomes" id="UP000069912">
    <property type="component" value="Chromosome"/>
</dbReference>
<evidence type="ECO:0000256" key="6">
    <source>
        <dbReference type="ARBA" id="ARBA00022777"/>
    </source>
</evidence>
<dbReference type="InterPro" id="IPR003594">
    <property type="entry name" value="HATPase_dom"/>
</dbReference>
<evidence type="ECO:0000256" key="5">
    <source>
        <dbReference type="ARBA" id="ARBA00022679"/>
    </source>
</evidence>
<dbReference type="InterPro" id="IPR036890">
    <property type="entry name" value="HATPase_C_sf"/>
</dbReference>
<dbReference type="EC" id="2.7.13.3" evidence="3"/>
<accession>A0A0X8FAB2</accession>
<dbReference type="GO" id="GO:0005886">
    <property type="term" value="C:plasma membrane"/>
    <property type="evidence" value="ECO:0007669"/>
    <property type="project" value="TreeGrafter"/>
</dbReference>
<reference evidence="11 13" key="3">
    <citation type="submission" date="2017-12" db="EMBL/GenBank/DDBJ databases">
        <title>Phylogenetic diversity of female urinary microbiome.</title>
        <authorList>
            <person name="Thomas-White K."/>
            <person name="Wolfe A.J."/>
        </authorList>
    </citation>
    <scope>NUCLEOTIDE SEQUENCE [LARGE SCALE GENOMIC DNA]</scope>
    <source>
        <strain evidence="11 13">UMB0139</strain>
    </source>
</reference>
<dbReference type="AlphaFoldDB" id="A0A0X8FAB2"/>
<dbReference type="InterPro" id="IPR036097">
    <property type="entry name" value="HisK_dim/P_sf"/>
</dbReference>
<dbReference type="Gene3D" id="1.10.287.130">
    <property type="match status" value="1"/>
</dbReference>
<keyword evidence="5" id="KW-0808">Transferase</keyword>
<dbReference type="SMART" id="SM00388">
    <property type="entry name" value="HisKA"/>
    <property type="match status" value="1"/>
</dbReference>
<name>A0A0X8FAB2_9LACT</name>
<dbReference type="Gene3D" id="3.30.565.10">
    <property type="entry name" value="Histidine kinase-like ATPase, C-terminal domain"/>
    <property type="match status" value="1"/>
</dbReference>
<dbReference type="Pfam" id="PF02518">
    <property type="entry name" value="HATPase_c"/>
    <property type="match status" value="1"/>
</dbReference>
<dbReference type="RefSeq" id="WP_067972645.1">
    <property type="nucleotide sequence ID" value="NZ_CAJHKM010000004.1"/>
</dbReference>
<dbReference type="PANTHER" id="PTHR45453:SF1">
    <property type="entry name" value="PHOSPHATE REGULON SENSOR PROTEIN PHOR"/>
    <property type="match status" value="1"/>
</dbReference>
<keyword evidence="4" id="KW-0597">Phosphoprotein</keyword>
<keyword evidence="8" id="KW-1133">Transmembrane helix</keyword>
<feature type="domain" description="Histidine kinase" evidence="9">
    <location>
        <begin position="244"/>
        <end position="463"/>
    </location>
</feature>
<dbReference type="OrthoDB" id="9806130at2"/>
<evidence type="ECO:0000313" key="13">
    <source>
        <dbReference type="Proteomes" id="UP000234239"/>
    </source>
</evidence>
<dbReference type="KEGG" id="asan:AWM72_02455"/>
<dbReference type="GeneID" id="92902928"/>
<dbReference type="SMART" id="SM00387">
    <property type="entry name" value="HATPase_c"/>
    <property type="match status" value="1"/>
</dbReference>
<dbReference type="GO" id="GO:0000155">
    <property type="term" value="F:phosphorelay sensor kinase activity"/>
    <property type="evidence" value="ECO:0007669"/>
    <property type="project" value="InterPro"/>
</dbReference>
<dbReference type="SUPFAM" id="SSF55874">
    <property type="entry name" value="ATPase domain of HSP90 chaperone/DNA topoisomerase II/histidine kinase"/>
    <property type="match status" value="1"/>
</dbReference>
<feature type="transmembrane region" description="Helical" evidence="8">
    <location>
        <begin position="12"/>
        <end position="34"/>
    </location>
</feature>
<evidence type="ECO:0000256" key="1">
    <source>
        <dbReference type="ARBA" id="ARBA00000085"/>
    </source>
</evidence>
<keyword evidence="12" id="KW-1185">Reference proteome</keyword>